<protein>
    <recommendedName>
        <fullName evidence="6">S-adenosyl-L-methionine-dependent methyltransferase</fullName>
        <ecNumber evidence="6">2.1.1.-</ecNumber>
    </recommendedName>
</protein>
<dbReference type="PANTHER" id="PTHR43619">
    <property type="entry name" value="S-ADENOSYL-L-METHIONINE-DEPENDENT METHYLTRANSFERASE YKTD-RELATED"/>
    <property type="match status" value="1"/>
</dbReference>
<comment type="similarity">
    <text evidence="2 6">Belongs to the UPF0677 family.</text>
</comment>
<dbReference type="EC" id="2.1.1.-" evidence="6"/>
<keyword evidence="5 6" id="KW-0949">S-adenosyl-L-methionine</keyword>
<dbReference type="Gene3D" id="3.40.50.150">
    <property type="entry name" value="Vaccinia Virus protein VP39"/>
    <property type="match status" value="1"/>
</dbReference>
<dbReference type="Pfam" id="PF04072">
    <property type="entry name" value="LCM"/>
    <property type="match status" value="1"/>
</dbReference>
<dbReference type="AlphaFoldDB" id="C0JRW0"/>
<organism evidence="7">
    <name type="scientific">Streptomyces sioyaensis</name>
    <dbReference type="NCBI Taxonomy" id="67364"/>
    <lineage>
        <taxon>Bacteria</taxon>
        <taxon>Bacillati</taxon>
        <taxon>Actinomycetota</taxon>
        <taxon>Actinomycetes</taxon>
        <taxon>Kitasatosporales</taxon>
        <taxon>Streptomycetaceae</taxon>
        <taxon>Streptomyces</taxon>
    </lineage>
</organism>
<comment type="function">
    <text evidence="1 6">Exhibits S-adenosyl-L-methionine-dependent methyltransferase activity.</text>
</comment>
<keyword evidence="4" id="KW-0808">Transferase</keyword>
<dbReference type="InterPro" id="IPR011610">
    <property type="entry name" value="SAM_mthyl_Trfase_ML2640-like"/>
</dbReference>
<proteinExistence type="inferred from homology"/>
<keyword evidence="3 6" id="KW-0489">Methyltransferase</keyword>
<reference evidence="7" key="1">
    <citation type="journal article" date="2009" name="Chem. Biol.">
        <title>Thiopeptide biosynthesis featuring ribosomally synthesized precursor peptides and conserved posttranslational modifications.</title>
        <authorList>
            <person name="Liao R."/>
            <person name="Duan L."/>
            <person name="Lei C."/>
            <person name="Pan H."/>
            <person name="Ding Y."/>
            <person name="Zhang Q."/>
            <person name="Chen D."/>
            <person name="Shen B."/>
            <person name="Yu Y."/>
            <person name="Liu W."/>
        </authorList>
    </citation>
    <scope>NUCLEOTIDE SEQUENCE</scope>
    <source>
        <strain evidence="7">ATCC 13989</strain>
    </source>
</reference>
<evidence type="ECO:0000256" key="2">
    <source>
        <dbReference type="ARBA" id="ARBA00008138"/>
    </source>
</evidence>
<dbReference type="PANTHER" id="PTHR43619:SF2">
    <property type="entry name" value="S-ADENOSYL-L-METHIONINE-DEPENDENT METHYLTRANSFERASES SUPERFAMILY PROTEIN"/>
    <property type="match status" value="1"/>
</dbReference>
<dbReference type="InterPro" id="IPR029063">
    <property type="entry name" value="SAM-dependent_MTases_sf"/>
</dbReference>
<evidence type="ECO:0000256" key="1">
    <source>
        <dbReference type="ARBA" id="ARBA00003907"/>
    </source>
</evidence>
<dbReference type="SUPFAM" id="SSF53335">
    <property type="entry name" value="S-adenosyl-L-methionine-dependent methyltransferases"/>
    <property type="match status" value="1"/>
</dbReference>
<dbReference type="GO" id="GO:0008168">
    <property type="term" value="F:methyltransferase activity"/>
    <property type="evidence" value="ECO:0007669"/>
    <property type="project" value="UniProtKB-UniRule"/>
</dbReference>
<dbReference type="InterPro" id="IPR007213">
    <property type="entry name" value="Ppm1/Ppm2/Tcmp"/>
</dbReference>
<dbReference type="NCBIfam" id="TIGR00027">
    <property type="entry name" value="mthyl_TIGR00027"/>
    <property type="match status" value="1"/>
</dbReference>
<evidence type="ECO:0000256" key="4">
    <source>
        <dbReference type="ARBA" id="ARBA00022679"/>
    </source>
</evidence>
<evidence type="ECO:0000256" key="3">
    <source>
        <dbReference type="ARBA" id="ARBA00022603"/>
    </source>
</evidence>
<sequence length="294" mass="32216">MPGAPPPGSGEKSTMSSLIETAHWIACARAAESLRDDRLFHDPLAVEFVRRTEPDLYARLRSEPSSRYDVLAVRTRFFDDCLLRAVTTGPARQVVVLAAGMDGRAFRLPWPPGVTLYEVDLPAAVEEKAAFLSRTSLTADRCHRIAVGADLTDDWPSALVDAGFRSDLRTAWLAEGVLYYLTEHQVNAVVDRVTALSAAGSACFLEHVNTDLYRAPWMQEWLRTMRDEGRPWLSGVADPETWLGGRGWQAVVREPGELAEAAGRLVPRTPPRATPGAARTWLISADLADPAPSG</sequence>
<evidence type="ECO:0000313" key="7">
    <source>
        <dbReference type="EMBL" id="ACN80643.1"/>
    </source>
</evidence>
<dbReference type="GO" id="GO:0032259">
    <property type="term" value="P:methylation"/>
    <property type="evidence" value="ECO:0007669"/>
    <property type="project" value="UniProtKB-KW"/>
</dbReference>
<name>C0JRW0_9ACTN</name>
<evidence type="ECO:0000256" key="6">
    <source>
        <dbReference type="RuleBase" id="RU362030"/>
    </source>
</evidence>
<gene>
    <name evidence="7" type="primary">sioF</name>
</gene>
<accession>C0JRW0</accession>
<evidence type="ECO:0000256" key="5">
    <source>
        <dbReference type="ARBA" id="ARBA00022691"/>
    </source>
</evidence>
<dbReference type="EMBL" id="FJ436355">
    <property type="protein sequence ID" value="ACN80643.1"/>
    <property type="molecule type" value="Genomic_DNA"/>
</dbReference>